<feature type="transmembrane region" description="Helical" evidence="8">
    <location>
        <begin position="217"/>
        <end position="235"/>
    </location>
</feature>
<evidence type="ECO:0000256" key="7">
    <source>
        <dbReference type="ARBA" id="ARBA00023136"/>
    </source>
</evidence>
<dbReference type="GO" id="GO:0005886">
    <property type="term" value="C:plasma membrane"/>
    <property type="evidence" value="ECO:0007669"/>
    <property type="project" value="UniProtKB-SubCell"/>
</dbReference>
<sequence>MYRTNIVKLFTKRTVIFREKEWLFSLLVISLVLWLIFLGNSTLRDWDEGTYALVAREIYRTGNWLYPTIQGEPFLLKPPLMQWLIAWCYHLGGVQELTTRLPGAVLTALGVPLLYLMGRLAFNESLPALFAALIYLTMLPVVRHGRLAMLDGMTISFFLLLLFCLLKARQNRKYALGVGFCLGLIILTKGMIVLLLGAIAILFLLADRQLALLKSPYLWVGILLGNAPAIAWYTAQWQHYGSTFLEVHFQAQAFDRLLQPVEGNSGPVWYYLLEILKYGFPWLLFLPGGLYLAWKKRHNTWGYLVLLGTIIYLGTISLMRTKLPWYVMPVYPFLALAIGANLSEVWQNRHFRVRSWTIFLAIISIAGLGGCVYFFLKKEPILIVMSIVLVISMGIAAWLVKQRDRNFIPVLFTGMYLVLTLLVSSQSWIWELNEAFPVKPVAELIRANVSPGTTVYTSFSYNRPSLDFYSDRKVTAATVPILQKMLSNKSYLLLDNEALQKINLTGSKIIGTANGFTLITKN</sequence>
<dbReference type="AlphaFoldDB" id="A0A5P8VUX7"/>
<dbReference type="Proteomes" id="UP000326678">
    <property type="component" value="Chromosome Gxm1"/>
</dbReference>
<evidence type="ECO:0000259" key="9">
    <source>
        <dbReference type="Pfam" id="PF13231"/>
    </source>
</evidence>
<dbReference type="GO" id="GO:0009103">
    <property type="term" value="P:lipopolysaccharide biosynthetic process"/>
    <property type="evidence" value="ECO:0007669"/>
    <property type="project" value="UniProtKB-ARBA"/>
</dbReference>
<dbReference type="RefSeq" id="WP_118162494.1">
    <property type="nucleotide sequence ID" value="NZ_CP045226.1"/>
</dbReference>
<accession>A0A5P8VUX7</accession>
<evidence type="ECO:0000256" key="6">
    <source>
        <dbReference type="ARBA" id="ARBA00022989"/>
    </source>
</evidence>
<keyword evidence="2" id="KW-1003">Cell membrane</keyword>
<evidence type="ECO:0000256" key="2">
    <source>
        <dbReference type="ARBA" id="ARBA00022475"/>
    </source>
</evidence>
<organism evidence="10 11">
    <name type="scientific">Nostoc sphaeroides CCNUC1</name>
    <dbReference type="NCBI Taxonomy" id="2653204"/>
    <lineage>
        <taxon>Bacteria</taxon>
        <taxon>Bacillati</taxon>
        <taxon>Cyanobacteriota</taxon>
        <taxon>Cyanophyceae</taxon>
        <taxon>Nostocales</taxon>
        <taxon>Nostocaceae</taxon>
        <taxon>Nostoc</taxon>
    </lineage>
</organism>
<feature type="transmembrane region" description="Helical" evidence="8">
    <location>
        <begin position="148"/>
        <end position="168"/>
    </location>
</feature>
<evidence type="ECO:0000256" key="8">
    <source>
        <dbReference type="SAM" id="Phobius"/>
    </source>
</evidence>
<comment type="subcellular location">
    <subcellularLocation>
        <location evidence="1">Cell membrane</location>
        <topology evidence="1">Multi-pass membrane protein</topology>
    </subcellularLocation>
</comment>
<dbReference type="KEGG" id="nsh:GXM_01409"/>
<evidence type="ECO:0000256" key="5">
    <source>
        <dbReference type="ARBA" id="ARBA00022692"/>
    </source>
</evidence>
<dbReference type="Pfam" id="PF13231">
    <property type="entry name" value="PMT_2"/>
    <property type="match status" value="1"/>
</dbReference>
<feature type="transmembrane region" description="Helical" evidence="8">
    <location>
        <begin position="301"/>
        <end position="319"/>
    </location>
</feature>
<evidence type="ECO:0000256" key="3">
    <source>
        <dbReference type="ARBA" id="ARBA00022676"/>
    </source>
</evidence>
<keyword evidence="11" id="KW-1185">Reference proteome</keyword>
<evidence type="ECO:0000313" key="11">
    <source>
        <dbReference type="Proteomes" id="UP000326678"/>
    </source>
</evidence>
<feature type="transmembrane region" description="Helical" evidence="8">
    <location>
        <begin position="325"/>
        <end position="343"/>
    </location>
</feature>
<evidence type="ECO:0000256" key="4">
    <source>
        <dbReference type="ARBA" id="ARBA00022679"/>
    </source>
</evidence>
<name>A0A5P8VUX7_9NOSO</name>
<feature type="transmembrane region" description="Helical" evidence="8">
    <location>
        <begin position="381"/>
        <end position="400"/>
    </location>
</feature>
<proteinExistence type="predicted"/>
<keyword evidence="6 8" id="KW-1133">Transmembrane helix</keyword>
<keyword evidence="5 8" id="KW-0812">Transmembrane</keyword>
<dbReference type="PANTHER" id="PTHR33908">
    <property type="entry name" value="MANNOSYLTRANSFERASE YKCB-RELATED"/>
    <property type="match status" value="1"/>
</dbReference>
<feature type="transmembrane region" description="Helical" evidence="8">
    <location>
        <begin position="21"/>
        <end position="39"/>
    </location>
</feature>
<evidence type="ECO:0000256" key="1">
    <source>
        <dbReference type="ARBA" id="ARBA00004651"/>
    </source>
</evidence>
<feature type="transmembrane region" description="Helical" evidence="8">
    <location>
        <begin position="174"/>
        <end position="205"/>
    </location>
</feature>
<feature type="transmembrane region" description="Helical" evidence="8">
    <location>
        <begin position="407"/>
        <end position="430"/>
    </location>
</feature>
<reference evidence="10 11" key="1">
    <citation type="submission" date="2019-10" db="EMBL/GenBank/DDBJ databases">
        <title>Genomic and transcriptomic insights into the perfect genentic adaptation of a filamentous nitrogen-fixing cyanobacterium to rice fields.</title>
        <authorList>
            <person name="Chen Z."/>
        </authorList>
    </citation>
    <scope>NUCLEOTIDE SEQUENCE [LARGE SCALE GENOMIC DNA]</scope>
    <source>
        <strain evidence="10">CCNUC1</strain>
    </source>
</reference>
<dbReference type="PANTHER" id="PTHR33908:SF3">
    <property type="entry name" value="UNDECAPRENYL PHOSPHATE-ALPHA-4-AMINO-4-DEOXY-L-ARABINOSE ARABINOSYL TRANSFERASE"/>
    <property type="match status" value="1"/>
</dbReference>
<keyword evidence="7 8" id="KW-0472">Membrane</keyword>
<keyword evidence="3" id="KW-0328">Glycosyltransferase</keyword>
<dbReference type="GO" id="GO:0010041">
    <property type="term" value="P:response to iron(III) ion"/>
    <property type="evidence" value="ECO:0007669"/>
    <property type="project" value="TreeGrafter"/>
</dbReference>
<dbReference type="EMBL" id="CP045226">
    <property type="protein sequence ID" value="QFS43936.1"/>
    <property type="molecule type" value="Genomic_DNA"/>
</dbReference>
<feature type="domain" description="Glycosyltransferase RgtA/B/C/D-like" evidence="9">
    <location>
        <begin position="77"/>
        <end position="225"/>
    </location>
</feature>
<feature type="transmembrane region" description="Helical" evidence="8">
    <location>
        <begin position="275"/>
        <end position="294"/>
    </location>
</feature>
<dbReference type="GO" id="GO:0016763">
    <property type="term" value="F:pentosyltransferase activity"/>
    <property type="evidence" value="ECO:0007669"/>
    <property type="project" value="TreeGrafter"/>
</dbReference>
<dbReference type="InterPro" id="IPR050297">
    <property type="entry name" value="LipidA_mod_glycosyltrf_83"/>
</dbReference>
<protein>
    <submittedName>
        <fullName evidence="10">Glycosyltransferase family 39 protein</fullName>
    </submittedName>
</protein>
<feature type="transmembrane region" description="Helical" evidence="8">
    <location>
        <begin position="113"/>
        <end position="136"/>
    </location>
</feature>
<feature type="transmembrane region" description="Helical" evidence="8">
    <location>
        <begin position="355"/>
        <end position="375"/>
    </location>
</feature>
<dbReference type="InterPro" id="IPR038731">
    <property type="entry name" value="RgtA/B/C-like"/>
</dbReference>
<keyword evidence="4 10" id="KW-0808">Transferase</keyword>
<evidence type="ECO:0000313" key="10">
    <source>
        <dbReference type="EMBL" id="QFS43936.1"/>
    </source>
</evidence>
<gene>
    <name evidence="10" type="ORF">GXM_01409</name>
</gene>